<evidence type="ECO:0000313" key="3">
    <source>
        <dbReference type="Proteomes" id="UP000185511"/>
    </source>
</evidence>
<dbReference type="AlphaFoldDB" id="A0AAC9LJC4"/>
<proteinExistence type="predicted"/>
<organism evidence="2 3">
    <name type="scientific">Actinoalloteichus fjordicus</name>
    <dbReference type="NCBI Taxonomy" id="1612552"/>
    <lineage>
        <taxon>Bacteria</taxon>
        <taxon>Bacillati</taxon>
        <taxon>Actinomycetota</taxon>
        <taxon>Actinomycetes</taxon>
        <taxon>Pseudonocardiales</taxon>
        <taxon>Pseudonocardiaceae</taxon>
        <taxon>Actinoalloteichus</taxon>
    </lineage>
</organism>
<name>A0AAC9LJC4_9PSEU</name>
<dbReference type="Proteomes" id="UP000185511">
    <property type="component" value="Chromosome"/>
</dbReference>
<dbReference type="KEGG" id="acad:UA74_26820"/>
<evidence type="ECO:0000313" key="2">
    <source>
        <dbReference type="EMBL" id="APU17369.1"/>
    </source>
</evidence>
<feature type="compositionally biased region" description="Low complexity" evidence="1">
    <location>
        <begin position="92"/>
        <end position="118"/>
    </location>
</feature>
<keyword evidence="3" id="KW-1185">Reference proteome</keyword>
<feature type="compositionally biased region" description="Polar residues" evidence="1">
    <location>
        <begin position="169"/>
        <end position="180"/>
    </location>
</feature>
<sequence length="186" mass="18955">MNMDSLLDWLVRIGVPTQVVSVGAEADDTWCVLREEGTGGEPAWEVFWREQGNRYDWARFTNEQVACLYLFGRLAWTQTVRGAIGLPPSATPPAQAGTPGSQAAAPASQAGTPAAQPGTPSAVAGQAAGLPASPQSAGPVPQAVPAAGGTAGTGRRADESDATPPTGIPTFTVSKETGNSAARLDG</sequence>
<dbReference type="EMBL" id="CP016076">
    <property type="protein sequence ID" value="APU17369.1"/>
    <property type="molecule type" value="Genomic_DNA"/>
</dbReference>
<protein>
    <submittedName>
        <fullName evidence="2">Uncharacterized protein</fullName>
    </submittedName>
</protein>
<feature type="region of interest" description="Disordered" evidence="1">
    <location>
        <begin position="87"/>
        <end position="186"/>
    </location>
</feature>
<feature type="compositionally biased region" description="Low complexity" evidence="1">
    <location>
        <begin position="134"/>
        <end position="148"/>
    </location>
</feature>
<gene>
    <name evidence="2" type="ORF">UA74_26820</name>
</gene>
<accession>A0AAC9LJC4</accession>
<evidence type="ECO:0000256" key="1">
    <source>
        <dbReference type="SAM" id="MobiDB-lite"/>
    </source>
</evidence>
<reference evidence="3" key="1">
    <citation type="submission" date="2016-06" db="EMBL/GenBank/DDBJ databases">
        <title>Complete genome sequence of Actinoalloteichus fjordicus DSM 46855 (=ADI127-17), type strain of the new species Actinoalloteichus fjordicus.</title>
        <authorList>
            <person name="Ruckert C."/>
            <person name="Nouioui I."/>
            <person name="Willmese J."/>
            <person name="van Wezel G."/>
            <person name="Klenk H.-P."/>
            <person name="Kalinowski J."/>
            <person name="Zotchev S.B."/>
        </authorList>
    </citation>
    <scope>NUCLEOTIDE SEQUENCE [LARGE SCALE GENOMIC DNA]</scope>
    <source>
        <strain evidence="3">ADI127-7</strain>
    </source>
</reference>